<dbReference type="AlphaFoldDB" id="A0A645AB27"/>
<dbReference type="InterPro" id="IPR002514">
    <property type="entry name" value="Transposase_8"/>
</dbReference>
<organism evidence="2">
    <name type="scientific">bioreactor metagenome</name>
    <dbReference type="NCBI Taxonomy" id="1076179"/>
    <lineage>
        <taxon>unclassified sequences</taxon>
        <taxon>metagenomes</taxon>
        <taxon>ecological metagenomes</taxon>
    </lineage>
</organism>
<sequence>MHFDKAFKENAVKLSLERKNVSELAQELGIEPFLLYRWRKEFHEKGDSCFPGNGIQSLSEESKRIADLEKRLNDAEIERDILKKALGIISKSGR</sequence>
<evidence type="ECO:0000256" key="1">
    <source>
        <dbReference type="SAM" id="Coils"/>
    </source>
</evidence>
<dbReference type="Gene3D" id="1.10.10.60">
    <property type="entry name" value="Homeodomain-like"/>
    <property type="match status" value="1"/>
</dbReference>
<evidence type="ECO:0000313" key="2">
    <source>
        <dbReference type="EMBL" id="MPM48033.1"/>
    </source>
</evidence>
<reference evidence="2" key="1">
    <citation type="submission" date="2019-08" db="EMBL/GenBank/DDBJ databases">
        <authorList>
            <person name="Kucharzyk K."/>
            <person name="Murdoch R.W."/>
            <person name="Higgins S."/>
            <person name="Loffler F."/>
        </authorList>
    </citation>
    <scope>NUCLEOTIDE SEQUENCE</scope>
</reference>
<accession>A0A645AB27</accession>
<gene>
    <name evidence="2" type="ORF">SDC9_94754</name>
</gene>
<dbReference type="GO" id="GO:0006313">
    <property type="term" value="P:DNA transposition"/>
    <property type="evidence" value="ECO:0007669"/>
    <property type="project" value="InterPro"/>
</dbReference>
<dbReference type="Pfam" id="PF01527">
    <property type="entry name" value="HTH_Tnp_1"/>
    <property type="match status" value="1"/>
</dbReference>
<dbReference type="GO" id="GO:0003677">
    <property type="term" value="F:DNA binding"/>
    <property type="evidence" value="ECO:0007669"/>
    <property type="project" value="InterPro"/>
</dbReference>
<protein>
    <recommendedName>
        <fullName evidence="3">Transposase</fullName>
    </recommendedName>
</protein>
<evidence type="ECO:0008006" key="3">
    <source>
        <dbReference type="Google" id="ProtNLM"/>
    </source>
</evidence>
<dbReference type="SUPFAM" id="SSF46689">
    <property type="entry name" value="Homeodomain-like"/>
    <property type="match status" value="1"/>
</dbReference>
<name>A0A645AB27_9ZZZZ</name>
<dbReference type="GO" id="GO:0004803">
    <property type="term" value="F:transposase activity"/>
    <property type="evidence" value="ECO:0007669"/>
    <property type="project" value="InterPro"/>
</dbReference>
<dbReference type="InterPro" id="IPR009057">
    <property type="entry name" value="Homeodomain-like_sf"/>
</dbReference>
<feature type="coiled-coil region" evidence="1">
    <location>
        <begin position="58"/>
        <end position="85"/>
    </location>
</feature>
<comment type="caution">
    <text evidence="2">The sequence shown here is derived from an EMBL/GenBank/DDBJ whole genome shotgun (WGS) entry which is preliminary data.</text>
</comment>
<keyword evidence="1" id="KW-0175">Coiled coil</keyword>
<dbReference type="EMBL" id="VSSQ01011923">
    <property type="protein sequence ID" value="MPM48033.1"/>
    <property type="molecule type" value="Genomic_DNA"/>
</dbReference>
<proteinExistence type="predicted"/>